<evidence type="ECO:0000256" key="9">
    <source>
        <dbReference type="ARBA" id="ARBA00022843"/>
    </source>
</evidence>
<feature type="compositionally biased region" description="Basic and acidic residues" evidence="14">
    <location>
        <begin position="755"/>
        <end position="766"/>
    </location>
</feature>
<organism evidence="17 18">
    <name type="scientific">Chelydra serpentina</name>
    <name type="common">Snapping turtle</name>
    <name type="synonym">Testudo serpentina</name>
    <dbReference type="NCBI Taxonomy" id="8475"/>
    <lineage>
        <taxon>Eukaryota</taxon>
        <taxon>Metazoa</taxon>
        <taxon>Chordata</taxon>
        <taxon>Craniata</taxon>
        <taxon>Vertebrata</taxon>
        <taxon>Euteleostomi</taxon>
        <taxon>Archelosauria</taxon>
        <taxon>Testudinata</taxon>
        <taxon>Testudines</taxon>
        <taxon>Cryptodira</taxon>
        <taxon>Durocryptodira</taxon>
        <taxon>Americhelydia</taxon>
        <taxon>Chelydroidea</taxon>
        <taxon>Chelydridae</taxon>
        <taxon>Chelydra</taxon>
    </lineage>
</organism>
<feature type="compositionally biased region" description="Low complexity" evidence="14">
    <location>
        <begin position="1091"/>
        <end position="1104"/>
    </location>
</feature>
<sequence>KLKTGPEGAAGRGQGRQGTPVPVTDTHSDQSEQEEVLRAGRGWPIRGLPAGTRLEGAAGLQLGQEAMEQTQLLEWEEENGDPPGGEADGEAPRPVGRLHLLSSKYGPEQDFWIYPGENVVGRLQSCRVCLPAPSVSKAHAVIEVPAPGGPHLLYDRGSLNRTRRQRAVLLPHVRYSLEDGDTLMFGDVGCQYFLLPPGGADPEDSLEVPPTQPRAPNTLAIEETPAHSKRMGYGALLARDSEDEEEPQGGGRFLHLPGSNGSDSSSDTGVRSAAAFSSSCATVVPESDEEDGETLDAPCPSLRLSYGRERTPGPPENGVAALGTEQPRATGVVGTDPEPVSATCRLVKGPGHTGIASGTGQGPAVRSLGNGCPTEVGSVADVEEEVRHPDVVQKNHGPALPGDSDTDVEEAVENLDVVDPKSHPPAIEMGSDTDVEEAAENPDVHAKGHQLAGNGDSDTDAEAPLENPDVVQGMKSQPVATGDSDTDVEGAGVNPDVVDPKSHQPSIEVDSDTDVEEEAAKNPDVQKNHHHTLPGGRETDVEEGVEIPDDHPKSPHSAENGESDTDVEEVSENPDVLQKSHQPAVEVGSDTDVEEEEKAETPVVVQNNHQLVSPGSGDADVARVVGKPDVQQTNNELAAPGDSDTDVEESDRNPDVVATKSHPPAIDVGSDTDVEEEEANNPDVVTKNHQHALPGDRDTDVTGTVGKRDVHPKGHQLAEDEDSDTDVEESVGNPDVQRSYQPIVEADDNTDVEEAEGKPDVGRQKDPLPVATWDSDTDVEENPNVDQQTLHRPTASGDSDTDVEGAPGAEFDQAPGPVGGPAQRGGEELPAPQSHISPETKVIDTEGDKEPAWGPAQPGDDSETDVEDDADFALQATQCYLVEETPSSGAKAARAPAAADSGSGLEEEPTQTFVFRSPPPAKGSVMSPPAGPTLHAPVCASSEKEEDSDEDLYVVEATQSFCEDPGLHSDQPTQPFIPEDDTQLLPRPPPPGGALSQEPAQPAVPGPASGGLLPLGTQAQLEPPGGALPAGGTGREPPEEEESQPVRLALSAPCRPVLALQGEGGRAGAKPRGSSSGQQGGLEAVARRETPAAVGVTGAGAHPPGARPEDAGKVPEAHPSPSTPVRRQSLRSTPVPAPPPPAPALERRTRRGGAEKPVGSKEPPPAAPQRRGRRQLCSPAVYMEAPELGSAEEVAVKRPRRAVQTQDPPTEPEASSQVALGRARRSRGAAGAEPAPANEPRRGSGGAEPEVSQGRARRSQRAPAQEPAPRRRGAAEPAREARGKRRGVATADPPQAQGEGRAGSARAQEDAGSNARKRQEAPVPPLRRQSTENKVEGLRARAPRRSQGAAGGTTSPRVLFTGVIDEAGERVVSALGGALAHSVFDCTHLVTDRVRRTVKFLCALARGVPIVTLDWLDKSGRSACFLSPSGFLVRDTEQERNFHFSLAQSLQRARGGALLQGYEIHVTPNVKPEPEHMKDIVQCSGGVFLPHMPRAYKDKRIIISCPEDLPRCRAALSARLPVASTEFILTGILQQAVDLAPYRLDGPPAPPPPSATTPATRASKRKGASGPAPAPPRSAKRRR</sequence>
<keyword evidence="4" id="KW-0158">Chromosome</keyword>
<evidence type="ECO:0000313" key="18">
    <source>
        <dbReference type="Proteomes" id="UP000765507"/>
    </source>
</evidence>
<feature type="region of interest" description="Disordered" evidence="14">
    <location>
        <begin position="885"/>
        <end position="1356"/>
    </location>
</feature>
<dbReference type="SUPFAM" id="SSF52113">
    <property type="entry name" value="BRCT domain"/>
    <property type="match status" value="1"/>
</dbReference>
<evidence type="ECO:0000256" key="2">
    <source>
        <dbReference type="ARBA" id="ARBA00004286"/>
    </source>
</evidence>
<feature type="non-terminal residue" evidence="17">
    <location>
        <position position="1"/>
    </location>
</feature>
<evidence type="ECO:0000256" key="4">
    <source>
        <dbReference type="ARBA" id="ARBA00022454"/>
    </source>
</evidence>
<evidence type="ECO:0000256" key="3">
    <source>
        <dbReference type="ARBA" id="ARBA00015014"/>
    </source>
</evidence>
<evidence type="ECO:0000256" key="8">
    <source>
        <dbReference type="ARBA" id="ARBA00022763"/>
    </source>
</evidence>
<keyword evidence="5" id="KW-1017">Isopeptide bond</keyword>
<evidence type="ECO:0000256" key="12">
    <source>
        <dbReference type="ARBA" id="ARBA00023242"/>
    </source>
</evidence>
<feature type="compositionally biased region" description="Acidic residues" evidence="14">
    <location>
        <begin position="589"/>
        <end position="598"/>
    </location>
</feature>
<keyword evidence="12" id="KW-0539">Nucleus</keyword>
<feature type="compositionally biased region" description="Basic and acidic residues" evidence="14">
    <location>
        <begin position="26"/>
        <end position="38"/>
    </location>
</feature>
<feature type="compositionally biased region" description="Basic and acidic residues" evidence="14">
    <location>
        <begin position="694"/>
        <end position="718"/>
    </location>
</feature>
<feature type="compositionally biased region" description="Acidic residues" evidence="14">
    <location>
        <begin position="670"/>
        <end position="680"/>
    </location>
</feature>
<dbReference type="InterPro" id="IPR001357">
    <property type="entry name" value="BRCT_dom"/>
</dbReference>
<keyword evidence="11" id="KW-0234">DNA repair</keyword>
<keyword evidence="10" id="KW-0007">Acetylation</keyword>
<feature type="compositionally biased region" description="Low complexity" evidence="14">
    <location>
        <begin position="1006"/>
        <end position="1016"/>
    </location>
</feature>
<dbReference type="CDD" id="cd18441">
    <property type="entry name" value="BRCT_MDC1_rpt2"/>
    <property type="match status" value="1"/>
</dbReference>
<dbReference type="OrthoDB" id="552194at2759"/>
<dbReference type="EMBL" id="JAHGAV010001596">
    <property type="protein sequence ID" value="KAG6921958.1"/>
    <property type="molecule type" value="Genomic_DNA"/>
</dbReference>
<dbReference type="GO" id="GO:0005694">
    <property type="term" value="C:chromosome"/>
    <property type="evidence" value="ECO:0007669"/>
    <property type="project" value="UniProtKB-SubCell"/>
</dbReference>
<feature type="compositionally biased region" description="Polar residues" evidence="14">
    <location>
        <begin position="1203"/>
        <end position="1218"/>
    </location>
</feature>
<gene>
    <name evidence="17" type="ORF">G0U57_004438</name>
</gene>
<feature type="compositionally biased region" description="Acidic residues" evidence="14">
    <location>
        <begin position="431"/>
        <end position="440"/>
    </location>
</feature>
<evidence type="ECO:0000256" key="1">
    <source>
        <dbReference type="ARBA" id="ARBA00004123"/>
    </source>
</evidence>
<evidence type="ECO:0000256" key="13">
    <source>
        <dbReference type="ARBA" id="ARBA00023306"/>
    </source>
</evidence>
<keyword evidence="9" id="KW-0832">Ubl conjugation</keyword>
<comment type="subcellular location">
    <subcellularLocation>
        <location evidence="2">Chromosome</location>
    </subcellularLocation>
    <subcellularLocation>
        <location evidence="1">Nucleus</location>
    </subcellularLocation>
</comment>
<keyword evidence="7" id="KW-0677">Repeat</keyword>
<evidence type="ECO:0000313" key="17">
    <source>
        <dbReference type="EMBL" id="KAG6921958.1"/>
    </source>
</evidence>
<dbReference type="CDD" id="cd17744">
    <property type="entry name" value="BRCT_MDC1_rpt1"/>
    <property type="match status" value="1"/>
</dbReference>
<feature type="compositionally biased region" description="Low complexity" evidence="14">
    <location>
        <begin position="887"/>
        <end position="904"/>
    </location>
</feature>
<dbReference type="PANTHER" id="PTHR23196:SF34">
    <property type="entry name" value="MEDIATOR OF DNA DAMAGE CHECKPOINT PROTEIN 1"/>
    <property type="match status" value="1"/>
</dbReference>
<feature type="region of interest" description="Disordered" evidence="14">
    <location>
        <begin position="1543"/>
        <end position="1583"/>
    </location>
</feature>
<keyword evidence="13" id="KW-0131">Cell cycle</keyword>
<dbReference type="InterPro" id="IPR051579">
    <property type="entry name" value="DDR_Transcriptional_Reg"/>
</dbReference>
<comment type="caution">
    <text evidence="17">The sequence shown here is derived from an EMBL/GenBank/DDBJ whole genome shotgun (WGS) entry which is preliminary data.</text>
</comment>
<keyword evidence="6" id="KW-0597">Phosphoprotein</keyword>
<protein>
    <recommendedName>
        <fullName evidence="3">Mediator of DNA damage checkpoint protein 1</fullName>
    </recommendedName>
</protein>
<feature type="compositionally biased region" description="Acidic residues" evidence="14">
    <location>
        <begin position="860"/>
        <end position="869"/>
    </location>
</feature>
<feature type="compositionally biased region" description="Basic and acidic residues" evidence="14">
    <location>
        <begin position="1107"/>
        <end position="1116"/>
    </location>
</feature>
<feature type="compositionally biased region" description="Polar residues" evidence="14">
    <location>
        <begin position="1123"/>
        <end position="1132"/>
    </location>
</feature>
<feature type="compositionally biased region" description="Basic and acidic residues" evidence="14">
    <location>
        <begin position="1329"/>
        <end position="1339"/>
    </location>
</feature>
<feature type="compositionally biased region" description="Low complexity" evidence="14">
    <location>
        <begin position="258"/>
        <end position="267"/>
    </location>
</feature>
<proteinExistence type="predicted"/>
<dbReference type="GO" id="GO:0005634">
    <property type="term" value="C:nucleus"/>
    <property type="evidence" value="ECO:0007669"/>
    <property type="project" value="UniProtKB-SubCell"/>
</dbReference>
<evidence type="ECO:0000256" key="14">
    <source>
        <dbReference type="SAM" id="MobiDB-lite"/>
    </source>
</evidence>
<evidence type="ECO:0000259" key="16">
    <source>
        <dbReference type="PROSITE" id="PS50172"/>
    </source>
</evidence>
<dbReference type="PROSITE" id="PS50006">
    <property type="entry name" value="FHA_DOMAIN"/>
    <property type="match status" value="1"/>
</dbReference>
<feature type="compositionally biased region" description="Basic and acidic residues" evidence="14">
    <location>
        <begin position="841"/>
        <end position="851"/>
    </location>
</feature>
<evidence type="ECO:0000256" key="10">
    <source>
        <dbReference type="ARBA" id="ARBA00022990"/>
    </source>
</evidence>
<feature type="domain" description="BRCT" evidence="16">
    <location>
        <begin position="1355"/>
        <end position="1433"/>
    </location>
</feature>
<keyword evidence="8" id="KW-0227">DNA damage</keyword>
<feature type="region of interest" description="Disordered" evidence="14">
    <location>
        <begin position="240"/>
        <end position="271"/>
    </location>
</feature>
<feature type="domain" description="FHA" evidence="15">
    <location>
        <begin position="118"/>
        <end position="169"/>
    </location>
</feature>
<feature type="compositionally biased region" description="Acidic residues" evidence="14">
    <location>
        <begin position="719"/>
        <end position="729"/>
    </location>
</feature>
<dbReference type="Proteomes" id="UP000765507">
    <property type="component" value="Unassembled WGS sequence"/>
</dbReference>
<feature type="compositionally biased region" description="Acidic residues" evidence="14">
    <location>
        <begin position="561"/>
        <end position="572"/>
    </location>
</feature>
<dbReference type="Pfam" id="PF00498">
    <property type="entry name" value="FHA"/>
    <property type="match status" value="1"/>
</dbReference>
<dbReference type="Pfam" id="PF16770">
    <property type="entry name" value="RTT107_BRCT_5"/>
    <property type="match status" value="1"/>
</dbReference>
<reference evidence="17 18" key="1">
    <citation type="journal article" date="2020" name="G3 (Bethesda)">
        <title>Draft Genome of the Common Snapping Turtle, Chelydra serpentina, a Model for Phenotypic Plasticity in Reptiles.</title>
        <authorList>
            <person name="Das D."/>
            <person name="Singh S.K."/>
            <person name="Bierstedt J."/>
            <person name="Erickson A."/>
            <person name="Galli G.L.J."/>
            <person name="Crossley D.A. 2nd"/>
            <person name="Rhen T."/>
        </authorList>
    </citation>
    <scope>NUCLEOTIDE SEQUENCE [LARGE SCALE GENOMIC DNA]</scope>
    <source>
        <strain evidence="17">KW</strain>
    </source>
</reference>
<feature type="compositionally biased region" description="Low complexity" evidence="14">
    <location>
        <begin position="1228"/>
        <end position="1238"/>
    </location>
</feature>
<dbReference type="PANTHER" id="PTHR23196">
    <property type="entry name" value="PAX TRANSCRIPTION ACTIVATION DOMAIN INTERACTING PROTEIN"/>
    <property type="match status" value="1"/>
</dbReference>
<keyword evidence="18" id="KW-1185">Reference proteome</keyword>
<dbReference type="CDD" id="cd22665">
    <property type="entry name" value="FHA_MDC1"/>
    <property type="match status" value="1"/>
</dbReference>
<feature type="region of interest" description="Disordered" evidence="14">
    <location>
        <begin position="416"/>
        <end position="869"/>
    </location>
</feature>
<evidence type="ECO:0000259" key="15">
    <source>
        <dbReference type="PROSITE" id="PS50006"/>
    </source>
</evidence>
<dbReference type="InterPro" id="IPR008984">
    <property type="entry name" value="SMAD_FHA_dom_sf"/>
</dbReference>
<evidence type="ECO:0000256" key="11">
    <source>
        <dbReference type="ARBA" id="ARBA00023204"/>
    </source>
</evidence>
<name>A0A8T1RZE9_CHESE</name>
<dbReference type="Gene3D" id="2.60.200.20">
    <property type="match status" value="1"/>
</dbReference>
<feature type="region of interest" description="Disordered" evidence="14">
    <location>
        <begin position="1"/>
        <end position="51"/>
    </location>
</feature>
<dbReference type="InterPro" id="IPR000253">
    <property type="entry name" value="FHA_dom"/>
</dbReference>
<evidence type="ECO:0000256" key="7">
    <source>
        <dbReference type="ARBA" id="ARBA00022737"/>
    </source>
</evidence>
<feature type="compositionally biased region" description="Acidic residues" evidence="14">
    <location>
        <begin position="944"/>
        <end position="953"/>
    </location>
</feature>
<accession>A0A8T1RZE9</accession>
<feature type="compositionally biased region" description="Acidic residues" evidence="14">
    <location>
        <begin position="745"/>
        <end position="754"/>
    </location>
</feature>
<dbReference type="GO" id="GO:0006281">
    <property type="term" value="P:DNA repair"/>
    <property type="evidence" value="ECO:0007669"/>
    <property type="project" value="UniProtKB-KW"/>
</dbReference>
<dbReference type="SMART" id="SM00292">
    <property type="entry name" value="BRCT"/>
    <property type="match status" value="2"/>
</dbReference>
<dbReference type="Gene3D" id="3.40.50.10190">
    <property type="entry name" value="BRCT domain"/>
    <property type="match status" value="2"/>
</dbReference>
<feature type="compositionally biased region" description="Basic and acidic residues" evidence="14">
    <location>
        <begin position="518"/>
        <end position="527"/>
    </location>
</feature>
<dbReference type="SUPFAM" id="SSF49879">
    <property type="entry name" value="SMAD/FHA domain"/>
    <property type="match status" value="1"/>
</dbReference>
<feature type="compositionally biased region" description="Polar residues" evidence="14">
    <location>
        <begin position="604"/>
        <end position="613"/>
    </location>
</feature>
<dbReference type="PROSITE" id="PS50172">
    <property type="entry name" value="BRCT"/>
    <property type="match status" value="1"/>
</dbReference>
<evidence type="ECO:0000256" key="5">
    <source>
        <dbReference type="ARBA" id="ARBA00022499"/>
    </source>
</evidence>
<dbReference type="InterPro" id="IPR036420">
    <property type="entry name" value="BRCT_dom_sf"/>
</dbReference>
<evidence type="ECO:0000256" key="6">
    <source>
        <dbReference type="ARBA" id="ARBA00022553"/>
    </source>
</evidence>
<dbReference type="Pfam" id="PF16589">
    <property type="entry name" value="BRCT_2"/>
    <property type="match status" value="1"/>
</dbReference>